<dbReference type="Pfam" id="PF13432">
    <property type="entry name" value="TPR_16"/>
    <property type="match status" value="2"/>
</dbReference>
<dbReference type="SUPFAM" id="SSF48452">
    <property type="entry name" value="TPR-like"/>
    <property type="match status" value="2"/>
</dbReference>
<keyword evidence="2" id="KW-0802">TPR repeat</keyword>
<name>A0A2A4I1D4_9SPHN</name>
<dbReference type="Gene3D" id="1.25.40.10">
    <property type="entry name" value="Tetratricopeptide repeat domain"/>
    <property type="match status" value="3"/>
</dbReference>
<dbReference type="Pfam" id="PF13428">
    <property type="entry name" value="TPR_14"/>
    <property type="match status" value="1"/>
</dbReference>
<organism evidence="3 4">
    <name type="scientific">Sphingomonas ginsenosidimutans</name>
    <dbReference type="NCBI Taxonomy" id="862134"/>
    <lineage>
        <taxon>Bacteria</taxon>
        <taxon>Pseudomonadati</taxon>
        <taxon>Pseudomonadota</taxon>
        <taxon>Alphaproteobacteria</taxon>
        <taxon>Sphingomonadales</taxon>
        <taxon>Sphingomonadaceae</taxon>
        <taxon>Sphingomonas</taxon>
    </lineage>
</organism>
<keyword evidence="1" id="KW-0808">Transferase</keyword>
<gene>
    <name evidence="3" type="ORF">COA17_00490</name>
</gene>
<proteinExistence type="predicted"/>
<sequence>MGNVVPSAADGMRDELARAGASLDDRPDQALARAEAVLRRAPGFPPAELLACQALRRLGRARAALPRLEILARPQPAVPALWWELAHVAIELGDDHRAIDALERLTRQQPAIAEGWFLLAGALRRVGREQDAWRADLSAVHAASRDPELIDAAVAMHDGRLDEARTRLERRAARQPDDPVATRLLGEVIWREGDIAAALVLVERAVAAAPGFDLARDFLVRLLLQGNRLEEALSHADILAGSPMKAPGHELLKASVLVRLGDQEAAGAIYERLLDQQPEQPQVWQNLGHVRKTLGRQAAAIDAYRRAVALQPTMGEAWWSLANLKTVRLDAADITAMRGALDTLARDAAAQGEDVFHLHFSLGKALEDAGDHAAAFDHYDRGNRLRRAMIAHDADDFSAEIAAATATFTAPFLATIGDGGCPAPDPIFIVGLPRSGSTLVEQILSSHSQVEGTMELPDMMMIAGRLQARVDDGEFPDLRAMIASLSAADRTRLGEEYLERTRVHRRTDRPLFIDKMPNNWQHVGLIGMILPNARVIDARRHPIACCFSGWKQHFARGQSFSYDLTDIARYYRDYVAHMAAYDAAVPRRVHRVIYERMVQDTPGEVDRLLAYLGLSFEPACLSFWQNDRAVRTASSEQVRRPIFTDAVDHWRHYETMLAPLFAVLGPIADCYPDVPAAISAGPAITCAATPDS</sequence>
<dbReference type="SUPFAM" id="SSF52540">
    <property type="entry name" value="P-loop containing nucleoside triphosphate hydrolases"/>
    <property type="match status" value="1"/>
</dbReference>
<comment type="caution">
    <text evidence="3">The sequence shown here is derived from an EMBL/GenBank/DDBJ whole genome shotgun (WGS) entry which is preliminary data.</text>
</comment>
<feature type="repeat" description="TPR" evidence="2">
    <location>
        <begin position="281"/>
        <end position="314"/>
    </location>
</feature>
<dbReference type="SMART" id="SM00028">
    <property type="entry name" value="TPR"/>
    <property type="match status" value="4"/>
</dbReference>
<dbReference type="InterPro" id="IPR027417">
    <property type="entry name" value="P-loop_NTPase"/>
</dbReference>
<dbReference type="GO" id="GO:0008476">
    <property type="term" value="F:protein-tyrosine sulfotransferase activity"/>
    <property type="evidence" value="ECO:0007669"/>
    <property type="project" value="InterPro"/>
</dbReference>
<evidence type="ECO:0000313" key="4">
    <source>
        <dbReference type="Proteomes" id="UP000218784"/>
    </source>
</evidence>
<dbReference type="PANTHER" id="PTHR12788">
    <property type="entry name" value="PROTEIN-TYROSINE SULFOTRANSFERASE 2"/>
    <property type="match status" value="1"/>
</dbReference>
<dbReference type="RefSeq" id="WP_096609468.1">
    <property type="nucleotide sequence ID" value="NZ_NWVD01000001.1"/>
</dbReference>
<accession>A0A2A4I1D4</accession>
<dbReference type="AlphaFoldDB" id="A0A2A4I1D4"/>
<dbReference type="Pfam" id="PF13469">
    <property type="entry name" value="Sulfotransfer_3"/>
    <property type="match status" value="1"/>
</dbReference>
<dbReference type="Proteomes" id="UP000218784">
    <property type="component" value="Unassembled WGS sequence"/>
</dbReference>
<protein>
    <submittedName>
        <fullName evidence="3">Uncharacterized protein</fullName>
    </submittedName>
</protein>
<evidence type="ECO:0000256" key="2">
    <source>
        <dbReference type="PROSITE-ProRule" id="PRU00339"/>
    </source>
</evidence>
<dbReference type="InterPro" id="IPR019734">
    <property type="entry name" value="TPR_rpt"/>
</dbReference>
<dbReference type="InterPro" id="IPR026634">
    <property type="entry name" value="TPST-like"/>
</dbReference>
<dbReference type="PROSITE" id="PS50005">
    <property type="entry name" value="TPR"/>
    <property type="match status" value="1"/>
</dbReference>
<dbReference type="Gene3D" id="3.40.50.300">
    <property type="entry name" value="P-loop containing nucleotide triphosphate hydrolases"/>
    <property type="match status" value="1"/>
</dbReference>
<evidence type="ECO:0000313" key="3">
    <source>
        <dbReference type="EMBL" id="PCG09989.1"/>
    </source>
</evidence>
<evidence type="ECO:0000256" key="1">
    <source>
        <dbReference type="ARBA" id="ARBA00022679"/>
    </source>
</evidence>
<keyword evidence="4" id="KW-1185">Reference proteome</keyword>
<dbReference type="InterPro" id="IPR011990">
    <property type="entry name" value="TPR-like_helical_dom_sf"/>
</dbReference>
<dbReference type="EMBL" id="NWVD01000001">
    <property type="protein sequence ID" value="PCG09989.1"/>
    <property type="molecule type" value="Genomic_DNA"/>
</dbReference>
<dbReference type="PANTHER" id="PTHR12788:SF10">
    <property type="entry name" value="PROTEIN-TYROSINE SULFOTRANSFERASE"/>
    <property type="match status" value="1"/>
</dbReference>
<reference evidence="3 4" key="1">
    <citation type="submission" date="2017-09" db="EMBL/GenBank/DDBJ databases">
        <title>Sphingomonas ginsenosidimutans KACC 14949, whole genome shotgun sequence.</title>
        <authorList>
            <person name="Feng G."/>
            <person name="Zhu H."/>
        </authorList>
    </citation>
    <scope>NUCLEOTIDE SEQUENCE [LARGE SCALE GENOMIC DNA]</scope>
    <source>
        <strain evidence="3 4">KACC 14949</strain>
    </source>
</reference>